<dbReference type="GO" id="GO:0051607">
    <property type="term" value="P:defense response to virus"/>
    <property type="evidence" value="ECO:0007669"/>
    <property type="project" value="UniProtKB-UniRule"/>
</dbReference>
<dbReference type="CDD" id="cd09634">
    <property type="entry name" value="Cas1_I-II-III"/>
    <property type="match status" value="1"/>
</dbReference>
<feature type="binding site" evidence="10">
    <location>
        <position position="226"/>
    </location>
    <ligand>
        <name>Mn(2+)</name>
        <dbReference type="ChEBI" id="CHEBI:29035"/>
    </ligand>
</feature>
<evidence type="ECO:0000256" key="6">
    <source>
        <dbReference type="ARBA" id="ARBA00023118"/>
    </source>
</evidence>
<dbReference type="AlphaFoldDB" id="A0A6H1TZY3"/>
<dbReference type="RefSeq" id="WP_168570328.1">
    <property type="nucleotide sequence ID" value="NZ_CP051167.1"/>
</dbReference>
<dbReference type="InterPro" id="IPR002729">
    <property type="entry name" value="CRISPR-assoc_Cas1"/>
</dbReference>
<evidence type="ECO:0000256" key="1">
    <source>
        <dbReference type="ARBA" id="ARBA00022722"/>
    </source>
</evidence>
<dbReference type="HAMAP" id="MF_01470">
    <property type="entry name" value="Cas1"/>
    <property type="match status" value="1"/>
</dbReference>
<dbReference type="InterPro" id="IPR042211">
    <property type="entry name" value="CRISPR-assoc_Cas1_N"/>
</dbReference>
<evidence type="ECO:0000256" key="4">
    <source>
        <dbReference type="ARBA" id="ARBA00022801"/>
    </source>
</evidence>
<dbReference type="Pfam" id="PF01867">
    <property type="entry name" value="Cas_Cas1"/>
    <property type="match status" value="1"/>
</dbReference>
<keyword evidence="3 10" id="KW-0255">Endonuclease</keyword>
<dbReference type="InterPro" id="IPR050646">
    <property type="entry name" value="Cas1"/>
</dbReference>
<evidence type="ECO:0000256" key="2">
    <source>
        <dbReference type="ARBA" id="ARBA00022723"/>
    </source>
</evidence>
<evidence type="ECO:0000256" key="8">
    <source>
        <dbReference type="ARBA" id="ARBA00023211"/>
    </source>
</evidence>
<dbReference type="GO" id="GO:0003677">
    <property type="term" value="F:DNA binding"/>
    <property type="evidence" value="ECO:0007669"/>
    <property type="project" value="UniProtKB-KW"/>
</dbReference>
<reference evidence="11 12" key="1">
    <citation type="submission" date="2020-04" db="EMBL/GenBank/DDBJ databases">
        <authorList>
            <person name="Basu S."/>
            <person name="Maruthanayagam V."/>
            <person name="Chakraborty S."/>
            <person name="Pramanik A."/>
            <person name="Mukherjee J."/>
            <person name="Brink B."/>
        </authorList>
    </citation>
    <scope>NUCLEOTIDE SEQUENCE [LARGE SCALE GENOMIC DNA]</scope>
    <source>
        <strain evidence="11 12">AP17</strain>
    </source>
</reference>
<organism evidence="11 12">
    <name type="scientific">Oxynema aestuarii AP17</name>
    <dbReference type="NCBI Taxonomy" id="2064643"/>
    <lineage>
        <taxon>Bacteria</taxon>
        <taxon>Bacillati</taxon>
        <taxon>Cyanobacteriota</taxon>
        <taxon>Cyanophyceae</taxon>
        <taxon>Oscillatoriophycideae</taxon>
        <taxon>Oscillatoriales</taxon>
        <taxon>Oscillatoriaceae</taxon>
        <taxon>Oxynema</taxon>
        <taxon>Oxynema aestuarii</taxon>
    </lineage>
</organism>
<comment type="subunit">
    <text evidence="9 10">Homodimer, forms a heterotetramer with a Cas2 homodimer.</text>
</comment>
<dbReference type="GO" id="GO:0004519">
    <property type="term" value="F:endonuclease activity"/>
    <property type="evidence" value="ECO:0007669"/>
    <property type="project" value="UniProtKB-UniRule"/>
</dbReference>
<dbReference type="PANTHER" id="PTHR34353:SF2">
    <property type="entry name" value="CRISPR-ASSOCIATED ENDONUCLEASE CAS1 1"/>
    <property type="match status" value="1"/>
</dbReference>
<dbReference type="Gene3D" id="1.20.120.920">
    <property type="entry name" value="CRISPR-associated endonuclease Cas1, C-terminal domain"/>
    <property type="match status" value="1"/>
</dbReference>
<dbReference type="EMBL" id="CP051167">
    <property type="protein sequence ID" value="QIZ72178.1"/>
    <property type="molecule type" value="Genomic_DNA"/>
</dbReference>
<comment type="cofactor">
    <cofactor evidence="10">
        <name>Mg(2+)</name>
        <dbReference type="ChEBI" id="CHEBI:18420"/>
    </cofactor>
    <cofactor evidence="10">
        <name>Mn(2+)</name>
        <dbReference type="ChEBI" id="CHEBI:29035"/>
    </cofactor>
</comment>
<protein>
    <recommendedName>
        <fullName evidence="10">CRISPR-associated endonuclease Cas1</fullName>
        <ecNumber evidence="10">3.1.-.-</ecNumber>
    </recommendedName>
</protein>
<evidence type="ECO:0000256" key="3">
    <source>
        <dbReference type="ARBA" id="ARBA00022759"/>
    </source>
</evidence>
<feature type="binding site" evidence="10">
    <location>
        <position position="161"/>
    </location>
    <ligand>
        <name>Mn(2+)</name>
        <dbReference type="ChEBI" id="CHEBI:29035"/>
    </ligand>
</feature>
<dbReference type="EC" id="3.1.-.-" evidence="10"/>
<dbReference type="GO" id="GO:0046872">
    <property type="term" value="F:metal ion binding"/>
    <property type="evidence" value="ECO:0007669"/>
    <property type="project" value="UniProtKB-UniRule"/>
</dbReference>
<keyword evidence="12" id="KW-1185">Reference proteome</keyword>
<dbReference type="GO" id="GO:0043571">
    <property type="term" value="P:maintenance of CRISPR repeat elements"/>
    <property type="evidence" value="ECO:0007669"/>
    <property type="project" value="UniProtKB-UniRule"/>
</dbReference>
<dbReference type="PANTHER" id="PTHR34353">
    <property type="entry name" value="CRISPR-ASSOCIATED ENDONUCLEASE CAS1 1"/>
    <property type="match status" value="1"/>
</dbReference>
<keyword evidence="8 10" id="KW-0464">Manganese</keyword>
<name>A0A6H1TZY3_9CYAN</name>
<keyword evidence="4 10" id="KW-0378">Hydrolase</keyword>
<evidence type="ECO:0000256" key="5">
    <source>
        <dbReference type="ARBA" id="ARBA00022842"/>
    </source>
</evidence>
<proteinExistence type="inferred from homology"/>
<accession>A0A6H1TZY3</accession>
<feature type="binding site" evidence="10">
    <location>
        <position position="241"/>
    </location>
    <ligand>
        <name>Mn(2+)</name>
        <dbReference type="ChEBI" id="CHEBI:29035"/>
    </ligand>
</feature>
<dbReference type="Proteomes" id="UP000500857">
    <property type="component" value="Chromosome"/>
</dbReference>
<dbReference type="InterPro" id="IPR042206">
    <property type="entry name" value="CRISPR-assoc_Cas1_C"/>
</dbReference>
<keyword evidence="7 10" id="KW-0238">DNA-binding</keyword>
<keyword evidence="5 10" id="KW-0460">Magnesium</keyword>
<comment type="similarity">
    <text evidence="10">Belongs to the CRISPR-associated endonuclease Cas1 family.</text>
</comment>
<dbReference type="GO" id="GO:0016787">
    <property type="term" value="F:hydrolase activity"/>
    <property type="evidence" value="ECO:0007669"/>
    <property type="project" value="UniProtKB-KW"/>
</dbReference>
<gene>
    <name evidence="10 11" type="primary">cas1</name>
    <name evidence="11" type="ORF">HCG48_17695</name>
</gene>
<keyword evidence="1 10" id="KW-0540">Nuclease</keyword>
<evidence type="ECO:0000256" key="9">
    <source>
        <dbReference type="ARBA" id="ARBA00038592"/>
    </source>
</evidence>
<evidence type="ECO:0000313" key="11">
    <source>
        <dbReference type="EMBL" id="QIZ72178.1"/>
    </source>
</evidence>
<keyword evidence="2 10" id="KW-0479">Metal-binding</keyword>
<evidence type="ECO:0000256" key="7">
    <source>
        <dbReference type="ARBA" id="ARBA00023125"/>
    </source>
</evidence>
<sequence>MTTLYLTEPGTYVRYRNHTLDIKKEDRHHTCRLSELDLVVVLPGVQLTDGAIAQLLDRGIETLFLRQDGRFRGRLQGHFHSNPSIRLAQYRCVETTFGLALAQKLVSGKIRNQRTLLQQRNRATQGRIGELSEAIDAIASYSSRLQQLATPLTRDELMGIEGICAKNYYQALRHWFPTQWNFSGRNRRPPLDPINALLSWGYGVLLARVFAAAVQAGLDPYLGFFHAIEPYRPNLVLDLMEEFRPVIVDRAAIAIVKAELLDPLDFEPSPDGAGIWLGQTAKKLFLGQLQRQFSSRVLYSPQNRRLTLAQILLEQARSLGRCLCESNLDYEPFLLK</sequence>
<keyword evidence="6 10" id="KW-0051">Antiviral defense</keyword>
<dbReference type="NCBIfam" id="TIGR00287">
    <property type="entry name" value="cas1"/>
    <property type="match status" value="1"/>
</dbReference>
<dbReference type="Gene3D" id="3.100.10.20">
    <property type="entry name" value="CRISPR-associated endonuclease Cas1, N-terminal domain"/>
    <property type="match status" value="1"/>
</dbReference>
<evidence type="ECO:0000313" key="12">
    <source>
        <dbReference type="Proteomes" id="UP000500857"/>
    </source>
</evidence>
<comment type="function">
    <text evidence="10">CRISPR (clustered regularly interspaced short palindromic repeat), is an adaptive immune system that provides protection against mobile genetic elements (viruses, transposable elements and conjugative plasmids). CRISPR clusters contain spacers, sequences complementary to antecedent mobile elements, and target invading nucleic acids. CRISPR clusters are transcribed and processed into CRISPR RNA (crRNA). Acts as a dsDNA endonuclease. Involved in the integration of spacer DNA into the CRISPR cassette.</text>
</comment>
<evidence type="ECO:0000256" key="10">
    <source>
        <dbReference type="HAMAP-Rule" id="MF_01470"/>
    </source>
</evidence>
<dbReference type="KEGG" id="oxy:HCG48_17695"/>